<name>A0AAD7N9Q3_9AGAR</name>
<evidence type="ECO:0000313" key="2">
    <source>
        <dbReference type="Proteomes" id="UP001215598"/>
    </source>
</evidence>
<keyword evidence="2" id="KW-1185">Reference proteome</keyword>
<evidence type="ECO:0000313" key="1">
    <source>
        <dbReference type="EMBL" id="KAJ7750579.1"/>
    </source>
</evidence>
<comment type="caution">
    <text evidence="1">The sequence shown here is derived from an EMBL/GenBank/DDBJ whole genome shotgun (WGS) entry which is preliminary data.</text>
</comment>
<dbReference type="AlphaFoldDB" id="A0AAD7N9Q3"/>
<gene>
    <name evidence="1" type="ORF">B0H16DRAFT_1724507</name>
</gene>
<protein>
    <submittedName>
        <fullName evidence="1">Uncharacterized protein</fullName>
    </submittedName>
</protein>
<dbReference type="EMBL" id="JARKIB010000065">
    <property type="protein sequence ID" value="KAJ7750579.1"/>
    <property type="molecule type" value="Genomic_DNA"/>
</dbReference>
<reference evidence="1" key="1">
    <citation type="submission" date="2023-03" db="EMBL/GenBank/DDBJ databases">
        <title>Massive genome expansion in bonnet fungi (Mycena s.s.) driven by repeated elements and novel gene families across ecological guilds.</title>
        <authorList>
            <consortium name="Lawrence Berkeley National Laboratory"/>
            <person name="Harder C.B."/>
            <person name="Miyauchi S."/>
            <person name="Viragh M."/>
            <person name="Kuo A."/>
            <person name="Thoen E."/>
            <person name="Andreopoulos B."/>
            <person name="Lu D."/>
            <person name="Skrede I."/>
            <person name="Drula E."/>
            <person name="Henrissat B."/>
            <person name="Morin E."/>
            <person name="Kohler A."/>
            <person name="Barry K."/>
            <person name="LaButti K."/>
            <person name="Morin E."/>
            <person name="Salamov A."/>
            <person name="Lipzen A."/>
            <person name="Mereny Z."/>
            <person name="Hegedus B."/>
            <person name="Baldrian P."/>
            <person name="Stursova M."/>
            <person name="Weitz H."/>
            <person name="Taylor A."/>
            <person name="Grigoriev I.V."/>
            <person name="Nagy L.G."/>
            <person name="Martin F."/>
            <person name="Kauserud H."/>
        </authorList>
    </citation>
    <scope>NUCLEOTIDE SEQUENCE</scope>
    <source>
        <strain evidence="1">CBHHK182m</strain>
    </source>
</reference>
<accession>A0AAD7N9Q3</accession>
<organism evidence="1 2">
    <name type="scientific">Mycena metata</name>
    <dbReference type="NCBI Taxonomy" id="1033252"/>
    <lineage>
        <taxon>Eukaryota</taxon>
        <taxon>Fungi</taxon>
        <taxon>Dikarya</taxon>
        <taxon>Basidiomycota</taxon>
        <taxon>Agaricomycotina</taxon>
        <taxon>Agaricomycetes</taxon>
        <taxon>Agaricomycetidae</taxon>
        <taxon>Agaricales</taxon>
        <taxon>Marasmiineae</taxon>
        <taxon>Mycenaceae</taxon>
        <taxon>Mycena</taxon>
    </lineage>
</organism>
<sequence>MDTAVITCSDNEFGSCITGKTCLRARPHCPDVASWFTVNGLLPEGTDEGTSVERAKFAEIAWCILLVEGVYTNIAVLGEYEYKVLPLEHYPFTTANINGSHKVTWFIQHGIGTNSTALTALESFARVWRNASQNRSDPTLKEFDRPQLGA</sequence>
<proteinExistence type="predicted"/>
<dbReference type="Proteomes" id="UP001215598">
    <property type="component" value="Unassembled WGS sequence"/>
</dbReference>